<dbReference type="AlphaFoldDB" id="A0A4Z0W504"/>
<dbReference type="InterPro" id="IPR038590">
    <property type="entry name" value="YaeQ_sf"/>
</dbReference>
<dbReference type="SMART" id="SM01322">
    <property type="entry name" value="YaeQ"/>
    <property type="match status" value="1"/>
</dbReference>
<dbReference type="EMBL" id="SRMF01000007">
    <property type="protein sequence ID" value="TGG91781.1"/>
    <property type="molecule type" value="Genomic_DNA"/>
</dbReference>
<accession>A0A4Z0W504</accession>
<dbReference type="SUPFAM" id="SSF52980">
    <property type="entry name" value="Restriction endonuclease-like"/>
    <property type="match status" value="1"/>
</dbReference>
<keyword evidence="2" id="KW-1185">Reference proteome</keyword>
<dbReference type="InterPro" id="IPR011335">
    <property type="entry name" value="Restrct_endonuc-II-like"/>
</dbReference>
<dbReference type="PANTHER" id="PTHR38784:SF1">
    <property type="entry name" value="SUCROSE PHOSPHORYLASE"/>
    <property type="match status" value="1"/>
</dbReference>
<dbReference type="PIRSF" id="PIRSF011484">
    <property type="entry name" value="YaeQ"/>
    <property type="match status" value="1"/>
</dbReference>
<evidence type="ECO:0000313" key="2">
    <source>
        <dbReference type="Proteomes" id="UP000297475"/>
    </source>
</evidence>
<dbReference type="Pfam" id="PF07152">
    <property type="entry name" value="YaeQ"/>
    <property type="match status" value="1"/>
</dbReference>
<dbReference type="PANTHER" id="PTHR38784">
    <property type="entry name" value="SUCROSE PHOSPHORYLASE"/>
    <property type="match status" value="1"/>
</dbReference>
<sequence>MANTATIRKARLHIADMDRQYYQSHALTLAQHPSETDDRLAVRLLAFVFNASEQLSFSADLSSDDHAPELAERTLTGEITTWIAFGTPDEKWLRKAANRAEKVILYTYGDRSVSVWWKQQEHALQRYRNLSVQQLMDEQIAAVAAQVARSMDWQCNISDGELMLTSGDTTVTVAPVTLKT</sequence>
<protein>
    <submittedName>
        <fullName evidence="1">YaeQ family protein</fullName>
    </submittedName>
</protein>
<name>A0A4Z0W504_9GAMM</name>
<dbReference type="Proteomes" id="UP000297475">
    <property type="component" value="Unassembled WGS sequence"/>
</dbReference>
<dbReference type="InterPro" id="IPR009822">
    <property type="entry name" value="YaeQ"/>
</dbReference>
<organism evidence="1 2">
    <name type="scientific">Natronospirillum operosum</name>
    <dbReference type="NCBI Taxonomy" id="2759953"/>
    <lineage>
        <taxon>Bacteria</taxon>
        <taxon>Pseudomonadati</taxon>
        <taxon>Pseudomonadota</taxon>
        <taxon>Gammaproteobacteria</taxon>
        <taxon>Oceanospirillales</taxon>
        <taxon>Natronospirillaceae</taxon>
        <taxon>Natronospirillum</taxon>
    </lineage>
</organism>
<dbReference type="OrthoDB" id="5293309at2"/>
<comment type="caution">
    <text evidence="1">The sequence shown here is derived from an EMBL/GenBank/DDBJ whole genome shotgun (WGS) entry which is preliminary data.</text>
</comment>
<dbReference type="RefSeq" id="WP_135484192.1">
    <property type="nucleotide sequence ID" value="NZ_SRMF01000007.1"/>
</dbReference>
<gene>
    <name evidence="1" type="ORF">E4656_15470</name>
</gene>
<dbReference type="Gene3D" id="3.10.640.10">
    <property type="entry name" value="Restriction endonuclease-like alpha-beta roll domain"/>
    <property type="match status" value="1"/>
</dbReference>
<reference evidence="1 2" key="1">
    <citation type="submission" date="2019-04" db="EMBL/GenBank/DDBJ databases">
        <title>Natronospirillum operosus gen. nov., sp. nov., a haloalkaliphilic satellite isolated from decaying biomass of laboratory culture of cyanobacterium Geitlerinema sp. and proposal of Natronospirillaceae fam. nov. and Saccharospirillaceae fam. nov.</title>
        <authorList>
            <person name="Kevbrin V."/>
            <person name="Boltyanskaya Y."/>
            <person name="Koziaeva V."/>
            <person name="Grouzdev D.S."/>
            <person name="Park M."/>
            <person name="Cho J."/>
        </authorList>
    </citation>
    <scope>NUCLEOTIDE SEQUENCE [LARGE SCALE GENOMIC DNA]</scope>
    <source>
        <strain evidence="1 2">G-116</strain>
    </source>
</reference>
<proteinExistence type="predicted"/>
<evidence type="ECO:0000313" key="1">
    <source>
        <dbReference type="EMBL" id="TGG91781.1"/>
    </source>
</evidence>